<dbReference type="Proteomes" id="UP000050501">
    <property type="component" value="Unassembled WGS sequence"/>
</dbReference>
<dbReference type="CDD" id="cd00077">
    <property type="entry name" value="HDc"/>
    <property type="match status" value="1"/>
</dbReference>
<evidence type="ECO:0000313" key="2">
    <source>
        <dbReference type="EMBL" id="GAP19345.1"/>
    </source>
</evidence>
<dbReference type="EMBL" id="LGCM01000038">
    <property type="protein sequence ID" value="KPL80885.1"/>
    <property type="molecule type" value="Genomic_DNA"/>
</dbReference>
<dbReference type="SUPFAM" id="SSF109604">
    <property type="entry name" value="HD-domain/PDEase-like"/>
    <property type="match status" value="1"/>
</dbReference>
<dbReference type="SMART" id="SM00471">
    <property type="entry name" value="HDc"/>
    <property type="match status" value="1"/>
</dbReference>
<dbReference type="OrthoDB" id="9797344at2"/>
<protein>
    <submittedName>
        <fullName evidence="2">Predicted HD superfamily hydrolase</fullName>
    </submittedName>
</protein>
<gene>
    <name evidence="3" type="ORF">ADN01_10325</name>
    <name evidence="2" type="ORF">LSAC_03247</name>
</gene>
<dbReference type="PANTHER" id="PTHR33594">
    <property type="entry name" value="SUPERFAMILY HYDROLASE, PUTATIVE (AFU_ORTHOLOGUE AFUA_1G03035)-RELATED"/>
    <property type="match status" value="1"/>
</dbReference>
<dbReference type="Gene3D" id="1.10.3210.50">
    <property type="match status" value="1"/>
</dbReference>
<dbReference type="InterPro" id="IPR003607">
    <property type="entry name" value="HD/PDEase_dom"/>
</dbReference>
<dbReference type="PROSITE" id="PS51831">
    <property type="entry name" value="HD"/>
    <property type="match status" value="1"/>
</dbReference>
<proteinExistence type="predicted"/>
<keyword evidence="2" id="KW-0378">Hydrolase</keyword>
<dbReference type="Pfam" id="PF01966">
    <property type="entry name" value="HD"/>
    <property type="match status" value="1"/>
</dbReference>
<name>A0A0M8JS14_9CHLR</name>
<dbReference type="STRING" id="229921.ADN01_10325"/>
<reference evidence="2" key="1">
    <citation type="journal article" date="2015" name="Genome Announc.">
        <title>Draft Genome Sequences of Anaerolinea thermolimosa IMO-1, Bellilinea caldifistulae GOMI-1, Leptolinea tardivitalis YMTK-2, Levilinea saccharolytica KIBI-1, Longilinea arvoryzae KOME-1, Previously Described as Members of the Class Anaerolineae (Chloroflexi).</title>
        <authorList>
            <person name="Matsuura N."/>
            <person name="Tourlousse M.D."/>
            <person name="Ohashi A."/>
            <person name="Hugenholtz P."/>
            <person name="Sekiguchi Y."/>
        </authorList>
    </citation>
    <scope>NUCLEOTIDE SEQUENCE</scope>
    <source>
        <strain evidence="2">KIBI-1</strain>
    </source>
</reference>
<keyword evidence="4" id="KW-1185">Reference proteome</keyword>
<dbReference type="EMBL" id="DF967975">
    <property type="protein sequence ID" value="GAP19345.1"/>
    <property type="molecule type" value="Genomic_DNA"/>
</dbReference>
<dbReference type="RefSeq" id="WP_062419631.1">
    <property type="nucleotide sequence ID" value="NZ_BBXZ01000172.1"/>
</dbReference>
<evidence type="ECO:0000259" key="1">
    <source>
        <dbReference type="PROSITE" id="PS51831"/>
    </source>
</evidence>
<organism evidence="2">
    <name type="scientific">Levilinea saccharolytica</name>
    <dbReference type="NCBI Taxonomy" id="229921"/>
    <lineage>
        <taxon>Bacteria</taxon>
        <taxon>Bacillati</taxon>
        <taxon>Chloroflexota</taxon>
        <taxon>Anaerolineae</taxon>
        <taxon>Anaerolineales</taxon>
        <taxon>Anaerolineaceae</taxon>
        <taxon>Levilinea</taxon>
    </lineage>
</organism>
<reference evidence="3 4" key="2">
    <citation type="submission" date="2015-07" db="EMBL/GenBank/DDBJ databases">
        <title>Genome sequence of Levilinea saccharolytica DSM 16555.</title>
        <authorList>
            <person name="Hemp J."/>
            <person name="Ward L.M."/>
            <person name="Pace L.A."/>
            <person name="Fischer W.W."/>
        </authorList>
    </citation>
    <scope>NUCLEOTIDE SEQUENCE [LARGE SCALE GENOMIC DNA]</scope>
    <source>
        <strain evidence="3 4">KIBI-1</strain>
    </source>
</reference>
<dbReference type="InterPro" id="IPR006674">
    <property type="entry name" value="HD_domain"/>
</dbReference>
<feature type="domain" description="HD" evidence="1">
    <location>
        <begin position="19"/>
        <end position="124"/>
    </location>
</feature>
<accession>A0A0M8JS14</accession>
<dbReference type="GO" id="GO:0016787">
    <property type="term" value="F:hydrolase activity"/>
    <property type="evidence" value="ECO:0007669"/>
    <property type="project" value="UniProtKB-KW"/>
</dbReference>
<dbReference type="PANTHER" id="PTHR33594:SF1">
    <property type="entry name" value="HD_PDEASE DOMAIN-CONTAINING PROTEIN"/>
    <property type="match status" value="1"/>
</dbReference>
<evidence type="ECO:0000313" key="4">
    <source>
        <dbReference type="Proteomes" id="UP000050501"/>
    </source>
</evidence>
<sequence length="211" mass="23437">MPSIEQAREWYQSADAVHDFEHVLRVYTLSERLAHLEGADVDIVHAAALLHDSRGASPNGSGRQEHHLASAEFAAEVLAAEGWPAERIAAVQHCIRAHRYRDDREPPQSIEAKVIFDADKLDVLGAIGVARTIGFAVLAGQPIYAQPSEQFLQTGEKLPGEAHSSYHEYLFKLRNVESRLFTPSARALAQARTAYMDGYYRQLAAEMRGEC</sequence>
<evidence type="ECO:0000313" key="3">
    <source>
        <dbReference type="EMBL" id="KPL80885.1"/>
    </source>
</evidence>
<dbReference type="AlphaFoldDB" id="A0A0M8JS14"/>